<comment type="caution">
    <text evidence="6">The sequence shown here is derived from an EMBL/GenBank/DDBJ whole genome shotgun (WGS) entry which is preliminary data.</text>
</comment>
<dbReference type="EMBL" id="JAZHOG010000006">
    <property type="protein sequence ID" value="MEJ8567955.1"/>
    <property type="molecule type" value="Genomic_DNA"/>
</dbReference>
<evidence type="ECO:0000313" key="7">
    <source>
        <dbReference type="Proteomes" id="UP001359886"/>
    </source>
</evidence>
<evidence type="ECO:0000313" key="6">
    <source>
        <dbReference type="EMBL" id="MEJ8567955.1"/>
    </source>
</evidence>
<dbReference type="Pfam" id="PF01839">
    <property type="entry name" value="FG-GAP"/>
    <property type="match status" value="1"/>
</dbReference>
<feature type="signal peptide" evidence="5">
    <location>
        <begin position="1"/>
        <end position="22"/>
    </location>
</feature>
<dbReference type="GO" id="GO:0007155">
    <property type="term" value="P:cell adhesion"/>
    <property type="evidence" value="ECO:0007669"/>
    <property type="project" value="InterPro"/>
</dbReference>
<dbReference type="PRINTS" id="PR01185">
    <property type="entry name" value="INTEGRINA"/>
</dbReference>
<dbReference type="InterPro" id="IPR013519">
    <property type="entry name" value="Int_alpha_beta-p"/>
</dbReference>
<gene>
    <name evidence="6" type="ORF">V3330_09995</name>
</gene>
<dbReference type="AlphaFoldDB" id="A0AAW9R908"/>
<dbReference type="RefSeq" id="WP_354695279.1">
    <property type="nucleotide sequence ID" value="NZ_JAZHOG010000006.1"/>
</dbReference>
<feature type="chain" id="PRO_5043567014" evidence="5">
    <location>
        <begin position="23"/>
        <end position="434"/>
    </location>
</feature>
<evidence type="ECO:0000256" key="5">
    <source>
        <dbReference type="SAM" id="SignalP"/>
    </source>
</evidence>
<organism evidence="6 7">
    <name type="scientific">Elongatibacter sediminis</name>
    <dbReference type="NCBI Taxonomy" id="3119006"/>
    <lineage>
        <taxon>Bacteria</taxon>
        <taxon>Pseudomonadati</taxon>
        <taxon>Pseudomonadota</taxon>
        <taxon>Gammaproteobacteria</taxon>
        <taxon>Chromatiales</taxon>
        <taxon>Wenzhouxiangellaceae</taxon>
        <taxon>Elongatibacter</taxon>
    </lineage>
</organism>
<evidence type="ECO:0000256" key="1">
    <source>
        <dbReference type="ARBA" id="ARBA00022729"/>
    </source>
</evidence>
<dbReference type="PANTHER" id="PTHR23221">
    <property type="entry name" value="GLYCOSYLPHOSPHATIDYLINOSITOL PHOSPHOLIPASE D"/>
    <property type="match status" value="1"/>
</dbReference>
<evidence type="ECO:0000256" key="3">
    <source>
        <dbReference type="ARBA" id="ARBA00022801"/>
    </source>
</evidence>
<dbReference type="InterPro" id="IPR000413">
    <property type="entry name" value="Integrin_alpha"/>
</dbReference>
<dbReference type="GO" id="GO:0016787">
    <property type="term" value="F:hydrolase activity"/>
    <property type="evidence" value="ECO:0007669"/>
    <property type="project" value="UniProtKB-KW"/>
</dbReference>
<dbReference type="PANTHER" id="PTHR23221:SF7">
    <property type="entry name" value="PHOSPHATIDYLINOSITOL-GLYCAN-SPECIFIC PHOSPHOLIPASE D"/>
    <property type="match status" value="1"/>
</dbReference>
<dbReference type="Proteomes" id="UP001359886">
    <property type="component" value="Unassembled WGS sequence"/>
</dbReference>
<evidence type="ECO:0000256" key="2">
    <source>
        <dbReference type="ARBA" id="ARBA00022737"/>
    </source>
</evidence>
<dbReference type="Gene3D" id="2.130.10.130">
    <property type="entry name" value="Integrin alpha, N-terminal"/>
    <property type="match status" value="3"/>
</dbReference>
<keyword evidence="7" id="KW-1185">Reference proteome</keyword>
<keyword evidence="6" id="KW-0401">Integrin</keyword>
<keyword evidence="3" id="KW-0378">Hydrolase</keyword>
<evidence type="ECO:0000256" key="4">
    <source>
        <dbReference type="ARBA" id="ARBA00023180"/>
    </source>
</evidence>
<keyword evidence="1 5" id="KW-0732">Signal</keyword>
<sequence length="434" mass="43357">MFKSRTLAVATALALCPAAAFSADPNFVEADVDVVATLLTEQPGSSFGWVAEDLGDISGDGATDFIVTAPFLVDGGGNSTGRIYLYSGADGALLATHTGNAGELLGFSASLAGNLDGDGVNDYVAGSRVRLVAYSGADHSVLWEIAPPQGIGFDVDTAGDVTGDGIDEIIAGATGTSVNGGNSGAAYLLDGNDGSVLWQFNGSESFDLAGSAVGRLGDVSGDGVPDVLVGVRGGGHKNRGIAFALSGVDGSVLYEMAPVGRSAVPGGSFGTFATFHAAGGRDVDGDGIGDVFIGDFGATRGQQNPNRGGGNANAPTPVGGTGRAYVFSGADGTRLHVINAENNGDGIGPGRLVGDADGDGLADIYVAAFTFGPNAEGKAYLYSGADLSLLRTMTGTQPGIFLGVDALGLADVNFDGIPDYLLTGFEVVHIIAGN</sequence>
<keyword evidence="2" id="KW-0677">Repeat</keyword>
<dbReference type="InterPro" id="IPR013517">
    <property type="entry name" value="FG-GAP"/>
</dbReference>
<proteinExistence type="predicted"/>
<protein>
    <submittedName>
        <fullName evidence="6">Integrin alpha</fullName>
    </submittedName>
</protein>
<reference evidence="6 7" key="1">
    <citation type="submission" date="2024-02" db="EMBL/GenBank/DDBJ databases">
        <title>A novel Wenzhouxiangellaceae bacterium, isolated from coastal sediments.</title>
        <authorList>
            <person name="Du Z.-J."/>
            <person name="Ye Y.-Q."/>
            <person name="Zhang X.-Y."/>
        </authorList>
    </citation>
    <scope>NUCLEOTIDE SEQUENCE [LARGE SCALE GENOMIC DNA]</scope>
    <source>
        <strain evidence="6 7">CH-27</strain>
    </source>
</reference>
<dbReference type="SMART" id="SM00191">
    <property type="entry name" value="Int_alpha"/>
    <property type="match status" value="5"/>
</dbReference>
<name>A0AAW9R908_9GAMM</name>
<dbReference type="SUPFAM" id="SSF69318">
    <property type="entry name" value="Integrin alpha N-terminal domain"/>
    <property type="match status" value="3"/>
</dbReference>
<dbReference type="GO" id="GO:0007229">
    <property type="term" value="P:integrin-mediated signaling pathway"/>
    <property type="evidence" value="ECO:0007669"/>
    <property type="project" value="UniProtKB-KW"/>
</dbReference>
<accession>A0AAW9R908</accession>
<dbReference type="InterPro" id="IPR028994">
    <property type="entry name" value="Integrin_alpha_N"/>
</dbReference>
<dbReference type="GO" id="GO:0008305">
    <property type="term" value="C:integrin complex"/>
    <property type="evidence" value="ECO:0007669"/>
    <property type="project" value="InterPro"/>
</dbReference>
<dbReference type="PROSITE" id="PS51470">
    <property type="entry name" value="FG_GAP"/>
    <property type="match status" value="1"/>
</dbReference>
<keyword evidence="4" id="KW-0325">Glycoprotein</keyword>